<protein>
    <submittedName>
        <fullName evidence="8">GTP-binding protein</fullName>
    </submittedName>
</protein>
<dbReference type="Pfam" id="PF00009">
    <property type="entry name" value="GTP_EFTU"/>
    <property type="match status" value="1"/>
</dbReference>
<evidence type="ECO:0000256" key="2">
    <source>
        <dbReference type="ARBA" id="ARBA00022768"/>
    </source>
</evidence>
<dbReference type="InterPro" id="IPR000795">
    <property type="entry name" value="T_Tr_GTP-bd_dom"/>
</dbReference>
<keyword evidence="2" id="KW-0251">Elongation factor</keyword>
<reference evidence="8 9" key="1">
    <citation type="submission" date="2022-11" db="EMBL/GenBank/DDBJ databases">
        <title>Minimal conservation of predation-associated metabolite biosynthetic gene clusters underscores biosynthetic potential of Myxococcota including descriptions for ten novel species: Archangium lansinium sp. nov., Myxococcus landrumus sp. nov., Nannocystis bai.</title>
        <authorList>
            <person name="Ahearne A."/>
            <person name="Stevens C."/>
            <person name="Dowd S."/>
        </authorList>
    </citation>
    <scope>NUCLEOTIDE SEQUENCE [LARGE SCALE GENOMIC DNA]</scope>
    <source>
        <strain evidence="8 9">BB15-2</strain>
    </source>
</reference>
<dbReference type="SUPFAM" id="SSF52540">
    <property type="entry name" value="P-loop containing nucleoside triphosphate hydrolases"/>
    <property type="match status" value="1"/>
</dbReference>
<dbReference type="Gene3D" id="3.40.50.300">
    <property type="entry name" value="P-loop containing nucleotide triphosphate hydrolases"/>
    <property type="match status" value="1"/>
</dbReference>
<evidence type="ECO:0000313" key="8">
    <source>
        <dbReference type="EMBL" id="MDC0717878.1"/>
    </source>
</evidence>
<dbReference type="SUPFAM" id="SSF50447">
    <property type="entry name" value="Translation proteins"/>
    <property type="match status" value="1"/>
</dbReference>
<dbReference type="InterPro" id="IPR009000">
    <property type="entry name" value="Transl_B-barrel_sf"/>
</dbReference>
<evidence type="ECO:0000259" key="5">
    <source>
        <dbReference type="Pfam" id="PF00009"/>
    </source>
</evidence>
<dbReference type="SUPFAM" id="SSF50465">
    <property type="entry name" value="EF-Tu/eEF-1alpha/eIF2-gamma C-terminal domain"/>
    <property type="match status" value="1"/>
</dbReference>
<feature type="domain" description="Translation elongation factor EFTu/EF1A C-terminal" evidence="6">
    <location>
        <begin position="322"/>
        <end position="402"/>
    </location>
</feature>
<gene>
    <name evidence="8" type="ORF">POL25_13310</name>
</gene>
<dbReference type="PANTHER" id="PTHR43721:SF22">
    <property type="entry name" value="ELONGATION FACTOR TU, MITOCHONDRIAL"/>
    <property type="match status" value="1"/>
</dbReference>
<dbReference type="Proteomes" id="UP001221686">
    <property type="component" value="Unassembled WGS sequence"/>
</dbReference>
<dbReference type="InterPro" id="IPR027417">
    <property type="entry name" value="P-loop_NTPase"/>
</dbReference>
<name>A0ABT5DW71_9BACT</name>
<evidence type="ECO:0000259" key="7">
    <source>
        <dbReference type="Pfam" id="PF03144"/>
    </source>
</evidence>
<dbReference type="InterPro" id="IPR004161">
    <property type="entry name" value="EFTu-like_2"/>
</dbReference>
<dbReference type="Pfam" id="PF03143">
    <property type="entry name" value="GTP_EFTU_D3"/>
    <property type="match status" value="1"/>
</dbReference>
<evidence type="ECO:0000259" key="6">
    <source>
        <dbReference type="Pfam" id="PF03143"/>
    </source>
</evidence>
<organism evidence="8 9">
    <name type="scientific">Nannocystis bainbridge</name>
    <dbReference type="NCBI Taxonomy" id="2995303"/>
    <lineage>
        <taxon>Bacteria</taxon>
        <taxon>Pseudomonadati</taxon>
        <taxon>Myxococcota</taxon>
        <taxon>Polyangia</taxon>
        <taxon>Nannocystales</taxon>
        <taxon>Nannocystaceae</taxon>
        <taxon>Nannocystis</taxon>
    </lineage>
</organism>
<proteinExistence type="predicted"/>
<dbReference type="InterPro" id="IPR004160">
    <property type="entry name" value="Transl_elong_EFTu/EF1A_C"/>
</dbReference>
<feature type="domain" description="Translation elongation factor EFTu-like" evidence="7">
    <location>
        <begin position="243"/>
        <end position="297"/>
    </location>
</feature>
<evidence type="ECO:0000256" key="4">
    <source>
        <dbReference type="ARBA" id="ARBA00023134"/>
    </source>
</evidence>
<feature type="domain" description="Tr-type G" evidence="5">
    <location>
        <begin position="13"/>
        <end position="212"/>
    </location>
</feature>
<keyword evidence="4" id="KW-0342">GTP-binding</keyword>
<dbReference type="PRINTS" id="PR00315">
    <property type="entry name" value="ELONGATNFCT"/>
</dbReference>
<keyword evidence="1" id="KW-0547">Nucleotide-binding</keyword>
<evidence type="ECO:0000256" key="3">
    <source>
        <dbReference type="ARBA" id="ARBA00022917"/>
    </source>
</evidence>
<evidence type="ECO:0000256" key="1">
    <source>
        <dbReference type="ARBA" id="ARBA00022741"/>
    </source>
</evidence>
<dbReference type="InterPro" id="IPR050055">
    <property type="entry name" value="EF-Tu_GTPase"/>
</dbReference>
<dbReference type="EMBL" id="JAQNDL010000001">
    <property type="protein sequence ID" value="MDC0717878.1"/>
    <property type="molecule type" value="Genomic_DNA"/>
</dbReference>
<comment type="caution">
    <text evidence="8">The sequence shown here is derived from an EMBL/GenBank/DDBJ whole genome shotgun (WGS) entry which is preliminary data.</text>
</comment>
<dbReference type="PANTHER" id="PTHR43721">
    <property type="entry name" value="ELONGATION FACTOR TU-RELATED"/>
    <property type="match status" value="1"/>
</dbReference>
<accession>A0ABT5DW71</accession>
<dbReference type="RefSeq" id="WP_272086359.1">
    <property type="nucleotide sequence ID" value="NZ_JAQNDL010000001.1"/>
</dbReference>
<keyword evidence="3" id="KW-0648">Protein biosynthesis</keyword>
<sequence length="428" mass="46887">MSDAAHVAPNRPTLAVGTIGHHQCGKTSLTCAITELLSRRTQGAVKAVTVPELDRRGGLWRAWHGDHHREKGWLETRTIAAGEVRYATEHRDFVHVDSPGWRPWLKNAARAQALVDALILVVSGPKGVEPQTHEHLLLARAFGLSQIVVFLNKCDLVADAEWLDLVEQDVRELLIRCGFDGDGTRIIRGAAAPQADDRQRWEGCISDLLEVLELELQVPEHTVQGPPLLYFDHVYPRWSNHEGLVIDGRVRRGQVRPGDTLVVAGFGEPLEVQVSKLEMNHRKVERAQAGEFVGVRLVRPGQALNVGLLHSGQALVNPGTRAVRSLTAHLELLATEEHGRRTPIRSGHVGLLLFGTTVVAGRFDVVAQETIAPGEGATVTVELVHPVYVERGMPFLLRDGTQGPLLPAGERARWAGTAGMGRVLDVRS</sequence>
<dbReference type="Gene3D" id="2.40.30.10">
    <property type="entry name" value="Translation factors"/>
    <property type="match status" value="2"/>
</dbReference>
<dbReference type="Pfam" id="PF03144">
    <property type="entry name" value="GTP_EFTU_D2"/>
    <property type="match status" value="1"/>
</dbReference>
<evidence type="ECO:0000313" key="9">
    <source>
        <dbReference type="Proteomes" id="UP001221686"/>
    </source>
</evidence>
<dbReference type="InterPro" id="IPR009001">
    <property type="entry name" value="Transl_elong_EF1A/Init_IF2_C"/>
</dbReference>
<keyword evidence="9" id="KW-1185">Reference proteome</keyword>